<accession>W1P4H5</accession>
<reference evidence="2" key="1">
    <citation type="journal article" date="2013" name="Science">
        <title>The Amborella genome and the evolution of flowering plants.</title>
        <authorList>
            <consortium name="Amborella Genome Project"/>
        </authorList>
    </citation>
    <scope>NUCLEOTIDE SEQUENCE [LARGE SCALE GENOMIC DNA]</scope>
</reference>
<gene>
    <name evidence="1" type="ORF">AMTR_s00140p00041550</name>
</gene>
<keyword evidence="2" id="KW-1185">Reference proteome</keyword>
<dbReference type="Proteomes" id="UP000017836">
    <property type="component" value="Unassembled WGS sequence"/>
</dbReference>
<sequence>MSIIPSITDNGEKSAELLAHLEKVIGRAAQLDQSVVDGGPAGALHSISGGVVEASLSDGASSEKKAIDGVALESERRIFVVADLQYMHIVPKKRPLNSTGKENILAGWGFLLLVFISKGWYQGPLPTLAWYLPLFLWRSKSMHPLPYRTVVIKEVEEPTPLNMIPQMEAPLLLLPTAEDITINHSVDPEETKIGAITQDMGMDLNVPLGVFVKEVKAKR</sequence>
<dbReference type="HOGENOM" id="CLU_1263091_0_0_1"/>
<evidence type="ECO:0000313" key="2">
    <source>
        <dbReference type="Proteomes" id="UP000017836"/>
    </source>
</evidence>
<evidence type="ECO:0000313" key="1">
    <source>
        <dbReference type="EMBL" id="ERN04767.1"/>
    </source>
</evidence>
<proteinExistence type="predicted"/>
<dbReference type="EMBL" id="KI394169">
    <property type="protein sequence ID" value="ERN04767.1"/>
    <property type="molecule type" value="Genomic_DNA"/>
</dbReference>
<dbReference type="AlphaFoldDB" id="W1P4H5"/>
<organism evidence="1 2">
    <name type="scientific">Amborella trichopoda</name>
    <dbReference type="NCBI Taxonomy" id="13333"/>
    <lineage>
        <taxon>Eukaryota</taxon>
        <taxon>Viridiplantae</taxon>
        <taxon>Streptophyta</taxon>
        <taxon>Embryophyta</taxon>
        <taxon>Tracheophyta</taxon>
        <taxon>Spermatophyta</taxon>
        <taxon>Magnoliopsida</taxon>
        <taxon>Amborellales</taxon>
        <taxon>Amborellaceae</taxon>
        <taxon>Amborella</taxon>
    </lineage>
</organism>
<name>W1P4H5_AMBTC</name>
<protein>
    <submittedName>
        <fullName evidence="1">Uncharacterized protein</fullName>
    </submittedName>
</protein>
<dbReference type="Gramene" id="ERN04767">
    <property type="protein sequence ID" value="ERN04767"/>
    <property type="gene ID" value="AMTR_s00140p00041550"/>
</dbReference>